<evidence type="ECO:0000256" key="2">
    <source>
        <dbReference type="ARBA" id="ARBA00012884"/>
    </source>
</evidence>
<dbReference type="CDD" id="cd07124">
    <property type="entry name" value="ALDH_PutA-P5CDH-RocA"/>
    <property type="match status" value="1"/>
</dbReference>
<keyword evidence="10" id="KW-1185">Reference proteome</keyword>
<dbReference type="NCBIfam" id="TIGR01237">
    <property type="entry name" value="D1pyr5carbox2"/>
    <property type="match status" value="1"/>
</dbReference>
<dbReference type="InterPro" id="IPR016162">
    <property type="entry name" value="Ald_DH_N"/>
</dbReference>
<dbReference type="PROSITE" id="PS00070">
    <property type="entry name" value="ALDEHYDE_DEHYDR_CYS"/>
    <property type="match status" value="1"/>
</dbReference>
<dbReference type="InterPro" id="IPR016163">
    <property type="entry name" value="Ald_DH_C"/>
</dbReference>
<dbReference type="SUPFAM" id="SSF53720">
    <property type="entry name" value="ALDH-like"/>
    <property type="match status" value="1"/>
</dbReference>
<dbReference type="GO" id="GO:0009898">
    <property type="term" value="C:cytoplasmic side of plasma membrane"/>
    <property type="evidence" value="ECO:0007669"/>
    <property type="project" value="TreeGrafter"/>
</dbReference>
<reference evidence="9 10" key="1">
    <citation type="submission" date="2016-10" db="EMBL/GenBank/DDBJ databases">
        <authorList>
            <person name="de Groot N.N."/>
        </authorList>
    </citation>
    <scope>NUCLEOTIDE SEQUENCE [LARGE SCALE GENOMIC DNA]</scope>
    <source>
        <strain evidence="9 10">DSM 22489</strain>
    </source>
</reference>
<dbReference type="PROSITE" id="PS00687">
    <property type="entry name" value="ALDEHYDE_DEHYDR_GLU"/>
    <property type="match status" value="1"/>
</dbReference>
<keyword evidence="3 7" id="KW-0560">Oxidoreductase</keyword>
<protein>
    <recommendedName>
        <fullName evidence="2">L-glutamate gamma-semialdehyde dehydrogenase</fullName>
        <ecNumber evidence="2">1.2.1.88</ecNumber>
    </recommendedName>
</protein>
<dbReference type="GO" id="GO:0003842">
    <property type="term" value="F:L-glutamate gamma-semialdehyde dehydrogenase activity"/>
    <property type="evidence" value="ECO:0007669"/>
    <property type="project" value="UniProtKB-EC"/>
</dbReference>
<dbReference type="EC" id="1.2.1.88" evidence="2"/>
<comment type="pathway">
    <text evidence="1">Amino-acid degradation; L-proline degradation into L-glutamate; L-glutamate from L-proline: step 2/2.</text>
</comment>
<accession>A0A1H5U4K0</accession>
<evidence type="ECO:0000259" key="8">
    <source>
        <dbReference type="Pfam" id="PF00171"/>
    </source>
</evidence>
<proteinExistence type="inferred from homology"/>
<dbReference type="EMBL" id="FNVA01000001">
    <property type="protein sequence ID" value="SEF70004.1"/>
    <property type="molecule type" value="Genomic_DNA"/>
</dbReference>
<dbReference type="GO" id="GO:0004657">
    <property type="term" value="F:proline dehydrogenase activity"/>
    <property type="evidence" value="ECO:0007669"/>
    <property type="project" value="UniProtKB-ARBA"/>
</dbReference>
<dbReference type="NCBIfam" id="NF002852">
    <property type="entry name" value="PRK03137.1"/>
    <property type="match status" value="1"/>
</dbReference>
<sequence length="538" mass="58071">MKDAMKLEDFTPFRNEPFTDFTTAENKNAMQEALGVARSALGQSYDLYIGGRPERTAKKFHSVNPARPAEIVGTHFEAGPEEAQAAIDAAQLAFATWKHTTVSDRAGLLLKAASMIRERHLDFCAWLTLEVGKNFAEADADVGECIDFLEFYAREALKLDAATTPIQFPGERNLLRYVPLGVGAVIPPWNFPFAIMAGMTCAAIVTGNTVVLKPSPDAPTIAARFVELMIEAGLPDGVINLVQGGPDVGRAITENAAIRFIAFTGSKKVGLEIHANAAKTLPGQRFIRRTILELGGKDAIIVEADCDIDAAVEGVATSAFGFNGQKCSACSRVIVEDSIYDVFCDRLAARVSKFEVGDPAENVYLGPVINEVAKKRVLDYIEIGKTEGRLIAGGNAIDKEGGYYLEPTIFADIAPTSRIAQEEVFGPLLAVIRSKGFDDALAIANDTEYGLTGALYTNSREKLARARDEFHVGNLYFNRKCTGAMVGAHPFGGFNLSGTDSKAGGPDYLLLFTQAKSVAEKIGVVSQHDEEQEQRMGI</sequence>
<dbReference type="InterPro" id="IPR016161">
    <property type="entry name" value="Ald_DH/histidinol_DH"/>
</dbReference>
<dbReference type="Pfam" id="PF00171">
    <property type="entry name" value="Aldedh"/>
    <property type="match status" value="1"/>
</dbReference>
<keyword evidence="4" id="KW-0520">NAD</keyword>
<dbReference type="GO" id="GO:0010133">
    <property type="term" value="P:L-proline catabolic process to L-glutamate"/>
    <property type="evidence" value="ECO:0007669"/>
    <property type="project" value="TreeGrafter"/>
</dbReference>
<name>A0A1H5U4K0_9BACT</name>
<organism evidence="9 10">
    <name type="scientific">Bryocella elongata</name>
    <dbReference type="NCBI Taxonomy" id="863522"/>
    <lineage>
        <taxon>Bacteria</taxon>
        <taxon>Pseudomonadati</taxon>
        <taxon>Acidobacteriota</taxon>
        <taxon>Terriglobia</taxon>
        <taxon>Terriglobales</taxon>
        <taxon>Acidobacteriaceae</taxon>
        <taxon>Bryocella</taxon>
    </lineage>
</organism>
<dbReference type="PANTHER" id="PTHR42862">
    <property type="entry name" value="DELTA-1-PYRROLINE-5-CARBOXYLATE DEHYDROGENASE 1, ISOFORM A-RELATED"/>
    <property type="match status" value="1"/>
</dbReference>
<evidence type="ECO:0000313" key="10">
    <source>
        <dbReference type="Proteomes" id="UP000236728"/>
    </source>
</evidence>
<evidence type="ECO:0000256" key="5">
    <source>
        <dbReference type="ARBA" id="ARBA00048142"/>
    </source>
</evidence>
<dbReference type="InterPro" id="IPR050485">
    <property type="entry name" value="Proline_metab_enzyme"/>
</dbReference>
<dbReference type="InterPro" id="IPR005932">
    <property type="entry name" value="RocA"/>
</dbReference>
<comment type="catalytic activity">
    <reaction evidence="5">
        <text>L-glutamate 5-semialdehyde + NAD(+) + H2O = L-glutamate + NADH + 2 H(+)</text>
        <dbReference type="Rhea" id="RHEA:30235"/>
        <dbReference type="ChEBI" id="CHEBI:15377"/>
        <dbReference type="ChEBI" id="CHEBI:15378"/>
        <dbReference type="ChEBI" id="CHEBI:29985"/>
        <dbReference type="ChEBI" id="CHEBI:57540"/>
        <dbReference type="ChEBI" id="CHEBI:57945"/>
        <dbReference type="ChEBI" id="CHEBI:58066"/>
        <dbReference type="EC" id="1.2.1.88"/>
    </reaction>
</comment>
<evidence type="ECO:0000313" key="9">
    <source>
        <dbReference type="EMBL" id="SEF70004.1"/>
    </source>
</evidence>
<dbReference type="Proteomes" id="UP000236728">
    <property type="component" value="Unassembled WGS sequence"/>
</dbReference>
<dbReference type="InterPro" id="IPR029510">
    <property type="entry name" value="Ald_DH_CS_GLU"/>
</dbReference>
<evidence type="ECO:0000256" key="1">
    <source>
        <dbReference type="ARBA" id="ARBA00004786"/>
    </source>
</evidence>
<evidence type="ECO:0000256" key="7">
    <source>
        <dbReference type="RuleBase" id="RU003345"/>
    </source>
</evidence>
<dbReference type="Gene3D" id="3.40.309.10">
    <property type="entry name" value="Aldehyde Dehydrogenase, Chain A, domain 2"/>
    <property type="match status" value="1"/>
</dbReference>
<comment type="similarity">
    <text evidence="7">Belongs to the aldehyde dehydrogenase family.</text>
</comment>
<dbReference type="Gene3D" id="3.40.605.10">
    <property type="entry name" value="Aldehyde Dehydrogenase, Chain A, domain 1"/>
    <property type="match status" value="1"/>
</dbReference>
<dbReference type="PANTHER" id="PTHR42862:SF1">
    <property type="entry name" value="DELTA-1-PYRROLINE-5-CARBOXYLATE DEHYDROGENASE 2, ISOFORM A-RELATED"/>
    <property type="match status" value="1"/>
</dbReference>
<dbReference type="InterPro" id="IPR016160">
    <property type="entry name" value="Ald_DH_CS_CYS"/>
</dbReference>
<dbReference type="InterPro" id="IPR015590">
    <property type="entry name" value="Aldehyde_DH_dom"/>
</dbReference>
<evidence type="ECO:0000256" key="3">
    <source>
        <dbReference type="ARBA" id="ARBA00023002"/>
    </source>
</evidence>
<feature type="active site" evidence="6">
    <location>
        <position position="293"/>
    </location>
</feature>
<evidence type="ECO:0000256" key="6">
    <source>
        <dbReference type="PROSITE-ProRule" id="PRU10007"/>
    </source>
</evidence>
<evidence type="ECO:0000256" key="4">
    <source>
        <dbReference type="ARBA" id="ARBA00023027"/>
    </source>
</evidence>
<gene>
    <name evidence="9" type="ORF">SAMN05421819_0867</name>
</gene>
<dbReference type="AlphaFoldDB" id="A0A1H5U4K0"/>
<dbReference type="FunFam" id="3.40.309.10:FF:000005">
    <property type="entry name" value="1-pyrroline-5-carboxylate dehydrogenase 1"/>
    <property type="match status" value="1"/>
</dbReference>
<feature type="domain" description="Aldehyde dehydrogenase" evidence="8">
    <location>
        <begin position="57"/>
        <end position="518"/>
    </location>
</feature>